<dbReference type="EMBL" id="JAHOPB010000001">
    <property type="protein sequence ID" value="MBU8875213.1"/>
    <property type="molecule type" value="Genomic_DNA"/>
</dbReference>
<feature type="transmembrane region" description="Helical" evidence="9">
    <location>
        <begin position="39"/>
        <end position="60"/>
    </location>
</feature>
<gene>
    <name evidence="11" type="ORF">KQ910_15675</name>
</gene>
<evidence type="ECO:0000256" key="6">
    <source>
        <dbReference type="ARBA" id="ARBA00022989"/>
    </source>
</evidence>
<protein>
    <recommendedName>
        <fullName evidence="9">TRAP transporter small permease protein</fullName>
    </recommendedName>
</protein>
<dbReference type="Proteomes" id="UP000727907">
    <property type="component" value="Unassembled WGS sequence"/>
</dbReference>
<comment type="similarity">
    <text evidence="8 9">Belongs to the TRAP transporter small permease family.</text>
</comment>
<evidence type="ECO:0000259" key="10">
    <source>
        <dbReference type="Pfam" id="PF04290"/>
    </source>
</evidence>
<comment type="subunit">
    <text evidence="9">The complex comprises the extracytoplasmic solute receptor protein and the two transmembrane proteins.</text>
</comment>
<keyword evidence="4 9" id="KW-0997">Cell inner membrane</keyword>
<proteinExistence type="inferred from homology"/>
<keyword evidence="6 9" id="KW-1133">Transmembrane helix</keyword>
<evidence type="ECO:0000256" key="7">
    <source>
        <dbReference type="ARBA" id="ARBA00023136"/>
    </source>
</evidence>
<keyword evidence="2 9" id="KW-0813">Transport</keyword>
<evidence type="ECO:0000256" key="9">
    <source>
        <dbReference type="RuleBase" id="RU369079"/>
    </source>
</evidence>
<evidence type="ECO:0000256" key="3">
    <source>
        <dbReference type="ARBA" id="ARBA00022475"/>
    </source>
</evidence>
<comment type="function">
    <text evidence="9">Part of the tripartite ATP-independent periplasmic (TRAP) transport system.</text>
</comment>
<evidence type="ECO:0000313" key="12">
    <source>
        <dbReference type="Proteomes" id="UP000727907"/>
    </source>
</evidence>
<dbReference type="Pfam" id="PF04290">
    <property type="entry name" value="DctQ"/>
    <property type="match status" value="1"/>
</dbReference>
<evidence type="ECO:0000256" key="1">
    <source>
        <dbReference type="ARBA" id="ARBA00004429"/>
    </source>
</evidence>
<evidence type="ECO:0000256" key="8">
    <source>
        <dbReference type="ARBA" id="ARBA00038436"/>
    </source>
</evidence>
<comment type="caution">
    <text evidence="9">Lacks conserved residue(s) required for the propagation of feature annotation.</text>
</comment>
<feature type="transmembrane region" description="Helical" evidence="9">
    <location>
        <begin position="81"/>
        <end position="99"/>
    </location>
</feature>
<dbReference type="InterPro" id="IPR007387">
    <property type="entry name" value="TRAP_DctQ"/>
</dbReference>
<keyword evidence="5 9" id="KW-0812">Transmembrane</keyword>
<dbReference type="InterPro" id="IPR055348">
    <property type="entry name" value="DctQ"/>
</dbReference>
<feature type="transmembrane region" description="Helical" evidence="9">
    <location>
        <begin position="119"/>
        <end position="139"/>
    </location>
</feature>
<comment type="subcellular location">
    <subcellularLocation>
        <location evidence="1 9">Cell inner membrane</location>
        <topology evidence="1 9">Multi-pass membrane protein</topology>
    </subcellularLocation>
</comment>
<accession>A0ABS6IKT1</accession>
<reference evidence="11 12" key="1">
    <citation type="submission" date="2021-06" db="EMBL/GenBank/DDBJ databases">
        <authorList>
            <person name="Lee D.H."/>
        </authorList>
    </citation>
    <scope>NUCLEOTIDE SEQUENCE [LARGE SCALE GENOMIC DNA]</scope>
    <source>
        <strain evidence="11 12">MMS21-HV4-11</strain>
    </source>
</reference>
<evidence type="ECO:0000256" key="5">
    <source>
        <dbReference type="ARBA" id="ARBA00022692"/>
    </source>
</evidence>
<dbReference type="PANTHER" id="PTHR35011:SF10">
    <property type="entry name" value="TRAP TRANSPORTER SMALL PERMEASE PROTEIN"/>
    <property type="match status" value="1"/>
</dbReference>
<name>A0ABS6IKT1_9HYPH</name>
<dbReference type="PANTHER" id="PTHR35011">
    <property type="entry name" value="2,3-DIKETO-L-GULONATE TRAP TRANSPORTER SMALL PERMEASE PROTEIN YIAM"/>
    <property type="match status" value="1"/>
</dbReference>
<sequence length="162" mass="17610">MGAACLVALTCLMLGEVLLRALSDIFPWVPSDIPVAWEYSSYLMAAAFTFGAAMTLRAGGHIRVTLVVARVSPQVRRWMETVLAALGVAFSGYLAVAMVNFTWRSFTSDQVSISSATPLWIPQALVTFGIILLVMQFVARFFQALFGLPLEDVNMRAGSVAE</sequence>
<keyword evidence="3" id="KW-1003">Cell membrane</keyword>
<evidence type="ECO:0000256" key="4">
    <source>
        <dbReference type="ARBA" id="ARBA00022519"/>
    </source>
</evidence>
<comment type="caution">
    <text evidence="11">The sequence shown here is derived from an EMBL/GenBank/DDBJ whole genome shotgun (WGS) entry which is preliminary data.</text>
</comment>
<feature type="domain" description="Tripartite ATP-independent periplasmic transporters DctQ component" evidence="10">
    <location>
        <begin position="10"/>
        <end position="145"/>
    </location>
</feature>
<evidence type="ECO:0000256" key="2">
    <source>
        <dbReference type="ARBA" id="ARBA00022448"/>
    </source>
</evidence>
<keyword evidence="12" id="KW-1185">Reference proteome</keyword>
<evidence type="ECO:0000313" key="11">
    <source>
        <dbReference type="EMBL" id="MBU8875213.1"/>
    </source>
</evidence>
<keyword evidence="7 9" id="KW-0472">Membrane</keyword>
<organism evidence="11 12">
    <name type="scientific">Reyranella humidisoli</name>
    <dbReference type="NCBI Taxonomy" id="2849149"/>
    <lineage>
        <taxon>Bacteria</taxon>
        <taxon>Pseudomonadati</taxon>
        <taxon>Pseudomonadota</taxon>
        <taxon>Alphaproteobacteria</taxon>
        <taxon>Hyphomicrobiales</taxon>
        <taxon>Reyranellaceae</taxon>
        <taxon>Reyranella</taxon>
    </lineage>
</organism>